<dbReference type="InterPro" id="IPR003439">
    <property type="entry name" value="ABC_transporter-like_ATP-bd"/>
</dbReference>
<dbReference type="FunFam" id="3.40.50.300:FF:000479">
    <property type="entry name" value="Multidrug resistance protein 1A"/>
    <property type="match status" value="1"/>
</dbReference>
<dbReference type="PROSITE" id="PS00211">
    <property type="entry name" value="ABC_TRANSPORTER_1"/>
    <property type="match status" value="2"/>
</dbReference>
<comment type="catalytic activity">
    <reaction evidence="13">
        <text>ATP + H2O + xenobioticSide 1 = ADP + phosphate + xenobioticSide 2.</text>
        <dbReference type="EC" id="7.6.2.2"/>
    </reaction>
</comment>
<evidence type="ECO:0000256" key="12">
    <source>
        <dbReference type="ARBA" id="ARBA00023180"/>
    </source>
</evidence>
<dbReference type="InterPro" id="IPR011527">
    <property type="entry name" value="ABC1_TM_dom"/>
</dbReference>
<keyword evidence="8" id="KW-0067">ATP-binding</keyword>
<dbReference type="GO" id="GO:0005743">
    <property type="term" value="C:mitochondrial inner membrane"/>
    <property type="evidence" value="ECO:0007669"/>
    <property type="project" value="TreeGrafter"/>
</dbReference>
<feature type="transmembrane region" description="Helical" evidence="15">
    <location>
        <begin position="339"/>
        <end position="360"/>
    </location>
</feature>
<keyword evidence="19" id="KW-1185">Reference proteome</keyword>
<keyword evidence="9" id="KW-1278">Translocase</keyword>
<feature type="transmembrane region" description="Helical" evidence="15">
    <location>
        <begin position="104"/>
        <end position="123"/>
    </location>
</feature>
<dbReference type="InterPro" id="IPR027417">
    <property type="entry name" value="P-loop_NTPase"/>
</dbReference>
<dbReference type="Gene3D" id="1.20.1560.10">
    <property type="entry name" value="ABC transporter type 1, transmembrane domain"/>
    <property type="match status" value="3"/>
</dbReference>
<dbReference type="FunFam" id="3.40.50.300:FF:000916">
    <property type="entry name" value="ABC transporter B family member 9"/>
    <property type="match status" value="1"/>
</dbReference>
<dbReference type="SUPFAM" id="SSF90123">
    <property type="entry name" value="ABC transporter transmembrane region"/>
    <property type="match status" value="2"/>
</dbReference>
<dbReference type="GO" id="GO:0005524">
    <property type="term" value="F:ATP binding"/>
    <property type="evidence" value="ECO:0007669"/>
    <property type="project" value="UniProtKB-KW"/>
</dbReference>
<gene>
    <name evidence="18" type="ORF">DdX_14166</name>
</gene>
<dbReference type="Pfam" id="PF00664">
    <property type="entry name" value="ABC_membrane"/>
    <property type="match status" value="2"/>
</dbReference>
<evidence type="ECO:0000256" key="5">
    <source>
        <dbReference type="ARBA" id="ARBA00022692"/>
    </source>
</evidence>
<feature type="compositionally biased region" description="Polar residues" evidence="14">
    <location>
        <begin position="25"/>
        <end position="38"/>
    </location>
</feature>
<dbReference type="InterPro" id="IPR003593">
    <property type="entry name" value="AAA+_ATPase"/>
</dbReference>
<protein>
    <recommendedName>
        <fullName evidence="3">ABC-type xenobiotic transporter</fullName>
        <ecNumber evidence="3">7.6.2.2</ecNumber>
    </recommendedName>
</protein>
<reference evidence="18" key="1">
    <citation type="submission" date="2022-01" db="EMBL/GenBank/DDBJ databases">
        <title>Genome Sequence Resource for Two Populations of Ditylenchus destructor, the Migratory Endoparasitic Phytonematode.</title>
        <authorList>
            <person name="Zhang H."/>
            <person name="Lin R."/>
            <person name="Xie B."/>
        </authorList>
    </citation>
    <scope>NUCLEOTIDE SEQUENCE</scope>
    <source>
        <strain evidence="18">BazhouSP</strain>
    </source>
</reference>
<dbReference type="SUPFAM" id="SSF52540">
    <property type="entry name" value="P-loop containing nucleoside triphosphate hydrolases"/>
    <property type="match status" value="2"/>
</dbReference>
<dbReference type="GO" id="GO:0015421">
    <property type="term" value="F:ABC-type oligopeptide transporter activity"/>
    <property type="evidence" value="ECO:0007669"/>
    <property type="project" value="TreeGrafter"/>
</dbReference>
<feature type="transmembrane region" description="Helical" evidence="15">
    <location>
        <begin position="918"/>
        <end position="938"/>
    </location>
</feature>
<feature type="domain" description="ABC transporter" evidence="16">
    <location>
        <begin position="438"/>
        <end position="674"/>
    </location>
</feature>
<evidence type="ECO:0000256" key="4">
    <source>
        <dbReference type="ARBA" id="ARBA00022448"/>
    </source>
</evidence>
<evidence type="ECO:0000256" key="10">
    <source>
        <dbReference type="ARBA" id="ARBA00022989"/>
    </source>
</evidence>
<feature type="domain" description="ABC transmembrane type-1" evidence="17">
    <location>
        <begin position="768"/>
        <end position="1059"/>
    </location>
</feature>
<evidence type="ECO:0000256" key="14">
    <source>
        <dbReference type="SAM" id="MobiDB-lite"/>
    </source>
</evidence>
<evidence type="ECO:0000259" key="17">
    <source>
        <dbReference type="PROSITE" id="PS50929"/>
    </source>
</evidence>
<keyword evidence="7" id="KW-0547">Nucleotide-binding</keyword>
<keyword evidence="5 15" id="KW-0812">Transmembrane</keyword>
<accession>A0AAD4MSK9</accession>
<sequence>MTKDGLTSPLPTGEGQSDPLISPEESINSDKPNNGFHNKSTEQKEVCFLEENQGSSRKMGARKGGKSSKMCCFNPRKESQDGAKKEYRAATFREMLRYAEPRDWWMLSGALSGSILTGLTYSLHCYNYGGLSDALLEGEFQYQNGTLWENMDTFSDKIMFHVWRFFFIGCAEFMIVMISMGCMYTLCERQTDRIKKKLFDAILNQDMTWFDHNEVGALTQKMTAGIDKIKAGMCDKFIIMLQAISNMIIGVLVGLYMSWQMTLVMLAMTPFIVFSMVYSAHWLSKSVRREMDAYANAGGVAEEVISGIRTVASFNAQEFEAKRYETLLKVGRKMGYKKALITGLCDAIFSFIIHFSLSIGMLGGTILTLSGMMTPGMVFGVFWVIMDGAIRFSQAIPQVNIIISAKMAAGEIFSIIDQKPFIISSSSGRKLKEVKGQLKFEDVHFNYPTRPGVKVLDGISFDVNPGESVALVGHSGCGKSTIVSLLMRFYDFYKGSVTLDGVPIQDLNVEWLRNTIGLVSQEPVLFAATVEENLRMGKPDATLDEMVKACKTANAHEFIAKLPQGYKCFIGEGGVKLSGGQKQRLAIARALIRKPKILLLDEATSALDTESESIVQKAIEKASIGRTTITIAHRLSTVRSSNKIIVISKGKIVESGTHDKLMSLEGSAYRQLVEAQEIVAESKDSDEEEEGQIERHHVPPYSRFNSKDSAESSFAALGRRDWIRGSMISIKSSAEYDESAKQLIKEDASSASIIEIIRFSMREFKLLFFGLILTVFRGLAWPAFSVIYGQSFKALSNSFDDRNDEEVMSKTILNSTLFAITAVLGCVVTFGSASCFGIAGEKISLRLRMDVFKNILRQDASFFDDSAHSTGKLTSRLATDAPAVQAAIDERLAVVLQGWMTLVAGVSIAFYFDWKMTPFGIAIAIVLLIAQIAVTSVLKRYGMRHAKISERSAQISSEAISNVRTVQALTRQQFIFDAFCKSSDAPYRLAKVQGLWQSFSYALSMTYFNFNFAATFTIGLWLIQAGHATPFSIFQVFEALVMGSFAVMMTTAYFPEYLKAKIAAGLMFAILSKEPKIDGMSDAGDTQPISGSVELSNVHFAYPNSSKRLVLNDCTLDAKVGQTVALVGASGCGKSTIVQLIERFYDVLSGNLSIDGTDVRQYNIKHVRQAVSVVGQEPILFNFSIAQNIAYGMPPETVSESRIEEVARLANIHDFVMSLPEKYETSCGSKGTQLSGGQKQRIAIARAMFRDPKILLLDEATSALDTESEKVVQEALDRAGQGRTCLVVAHRLSTIQHADLICVIRNGRVIERGTHQELMAMKGAYYRLVEKQSNR</sequence>
<keyword evidence="10 15" id="KW-1133">Transmembrane helix</keyword>
<evidence type="ECO:0000256" key="2">
    <source>
        <dbReference type="ARBA" id="ARBA00007577"/>
    </source>
</evidence>
<proteinExistence type="inferred from homology"/>
<evidence type="ECO:0000256" key="7">
    <source>
        <dbReference type="ARBA" id="ARBA00022741"/>
    </source>
</evidence>
<keyword evidence="6" id="KW-0677">Repeat</keyword>
<evidence type="ECO:0000256" key="11">
    <source>
        <dbReference type="ARBA" id="ARBA00023136"/>
    </source>
</evidence>
<keyword evidence="11 15" id="KW-0472">Membrane</keyword>
<dbReference type="GO" id="GO:0016887">
    <property type="term" value="F:ATP hydrolysis activity"/>
    <property type="evidence" value="ECO:0007669"/>
    <property type="project" value="InterPro"/>
</dbReference>
<feature type="transmembrane region" description="Helical" evidence="15">
    <location>
        <begin position="263"/>
        <end position="283"/>
    </location>
</feature>
<feature type="region of interest" description="Disordered" evidence="14">
    <location>
        <begin position="681"/>
        <end position="706"/>
    </location>
</feature>
<feature type="transmembrane region" description="Helical" evidence="15">
    <location>
        <begin position="366"/>
        <end position="386"/>
    </location>
</feature>
<evidence type="ECO:0000256" key="3">
    <source>
        <dbReference type="ARBA" id="ARBA00012191"/>
    </source>
</evidence>
<feature type="transmembrane region" description="Helical" evidence="15">
    <location>
        <begin position="817"/>
        <end position="839"/>
    </location>
</feature>
<evidence type="ECO:0000256" key="9">
    <source>
        <dbReference type="ARBA" id="ARBA00022967"/>
    </source>
</evidence>
<evidence type="ECO:0000256" key="8">
    <source>
        <dbReference type="ARBA" id="ARBA00022840"/>
    </source>
</evidence>
<feature type="transmembrane region" description="Helical" evidence="15">
    <location>
        <begin position="165"/>
        <end position="187"/>
    </location>
</feature>
<dbReference type="GO" id="GO:0008559">
    <property type="term" value="F:ABC-type xenobiotic transporter activity"/>
    <property type="evidence" value="ECO:0007669"/>
    <property type="project" value="UniProtKB-EC"/>
</dbReference>
<comment type="subcellular location">
    <subcellularLocation>
        <location evidence="1">Membrane</location>
        <topology evidence="1">Multi-pass membrane protein</topology>
    </subcellularLocation>
</comment>
<feature type="transmembrane region" description="Helical" evidence="15">
    <location>
        <begin position="1007"/>
        <end position="1027"/>
    </location>
</feature>
<keyword evidence="4" id="KW-0813">Transport</keyword>
<dbReference type="Pfam" id="PF00005">
    <property type="entry name" value="ABC_tran"/>
    <property type="match status" value="2"/>
</dbReference>
<dbReference type="CDD" id="cd18578">
    <property type="entry name" value="ABC_6TM_Pgp_ABCB1_D2_like"/>
    <property type="match status" value="1"/>
</dbReference>
<dbReference type="InterPro" id="IPR039421">
    <property type="entry name" value="Type_1_exporter"/>
</dbReference>
<dbReference type="PANTHER" id="PTHR43394">
    <property type="entry name" value="ATP-DEPENDENT PERMEASE MDL1, MITOCHONDRIAL"/>
    <property type="match status" value="1"/>
</dbReference>
<evidence type="ECO:0000313" key="18">
    <source>
        <dbReference type="EMBL" id="KAI1704532.1"/>
    </source>
</evidence>
<dbReference type="PANTHER" id="PTHR43394:SF27">
    <property type="entry name" value="ATP-DEPENDENT TRANSLOCASE ABCB1-LIKE"/>
    <property type="match status" value="1"/>
</dbReference>
<feature type="domain" description="ABC transporter" evidence="16">
    <location>
        <begin position="1093"/>
        <end position="1331"/>
    </location>
</feature>
<dbReference type="InterPro" id="IPR036640">
    <property type="entry name" value="ABC1_TM_sf"/>
</dbReference>
<feature type="transmembrane region" description="Helical" evidence="15">
    <location>
        <begin position="1033"/>
        <end position="1054"/>
    </location>
</feature>
<evidence type="ECO:0000313" key="19">
    <source>
        <dbReference type="Proteomes" id="UP001201812"/>
    </source>
</evidence>
<feature type="transmembrane region" description="Helical" evidence="15">
    <location>
        <begin position="237"/>
        <end position="257"/>
    </location>
</feature>
<dbReference type="Gene3D" id="3.40.50.300">
    <property type="entry name" value="P-loop containing nucleotide triphosphate hydrolases"/>
    <property type="match status" value="2"/>
</dbReference>
<evidence type="ECO:0000256" key="1">
    <source>
        <dbReference type="ARBA" id="ARBA00004141"/>
    </source>
</evidence>
<organism evidence="18 19">
    <name type="scientific">Ditylenchus destructor</name>
    <dbReference type="NCBI Taxonomy" id="166010"/>
    <lineage>
        <taxon>Eukaryota</taxon>
        <taxon>Metazoa</taxon>
        <taxon>Ecdysozoa</taxon>
        <taxon>Nematoda</taxon>
        <taxon>Chromadorea</taxon>
        <taxon>Rhabditida</taxon>
        <taxon>Tylenchina</taxon>
        <taxon>Tylenchomorpha</taxon>
        <taxon>Sphaerularioidea</taxon>
        <taxon>Anguinidae</taxon>
        <taxon>Anguininae</taxon>
        <taxon>Ditylenchus</taxon>
    </lineage>
</organism>
<dbReference type="SMART" id="SM00382">
    <property type="entry name" value="AAA"/>
    <property type="match status" value="2"/>
</dbReference>
<comment type="similarity">
    <text evidence="2">Belongs to the ABC transporter superfamily. ABCB family. Multidrug resistance exporter (TC 3.A.1.201) subfamily.</text>
</comment>
<keyword evidence="12" id="KW-0325">Glycoprotein</keyword>
<feature type="transmembrane region" description="Helical" evidence="15">
    <location>
        <begin position="766"/>
        <end position="788"/>
    </location>
</feature>
<feature type="transmembrane region" description="Helical" evidence="15">
    <location>
        <begin position="892"/>
        <end position="912"/>
    </location>
</feature>
<name>A0AAD4MSK9_9BILA</name>
<dbReference type="PROSITE" id="PS50929">
    <property type="entry name" value="ABC_TM1F"/>
    <property type="match status" value="2"/>
</dbReference>
<comment type="caution">
    <text evidence="18">The sequence shown here is derived from an EMBL/GenBank/DDBJ whole genome shotgun (WGS) entry which is preliminary data.</text>
</comment>
<dbReference type="EC" id="7.6.2.2" evidence="3"/>
<evidence type="ECO:0000259" key="16">
    <source>
        <dbReference type="PROSITE" id="PS50893"/>
    </source>
</evidence>
<dbReference type="EMBL" id="JAKKPZ010000066">
    <property type="protein sequence ID" value="KAI1704532.1"/>
    <property type="molecule type" value="Genomic_DNA"/>
</dbReference>
<dbReference type="InterPro" id="IPR017871">
    <property type="entry name" value="ABC_transporter-like_CS"/>
</dbReference>
<dbReference type="PROSITE" id="PS50893">
    <property type="entry name" value="ABC_TRANSPORTER_2"/>
    <property type="match status" value="2"/>
</dbReference>
<dbReference type="Proteomes" id="UP001201812">
    <property type="component" value="Unassembled WGS sequence"/>
</dbReference>
<dbReference type="GO" id="GO:0090374">
    <property type="term" value="P:oligopeptide export from mitochondrion"/>
    <property type="evidence" value="ECO:0007669"/>
    <property type="project" value="TreeGrafter"/>
</dbReference>
<evidence type="ECO:0000256" key="6">
    <source>
        <dbReference type="ARBA" id="ARBA00022737"/>
    </source>
</evidence>
<evidence type="ECO:0000256" key="15">
    <source>
        <dbReference type="SAM" id="Phobius"/>
    </source>
</evidence>
<feature type="region of interest" description="Disordered" evidence="14">
    <location>
        <begin position="1"/>
        <end position="68"/>
    </location>
</feature>
<feature type="domain" description="ABC transmembrane type-1" evidence="17">
    <location>
        <begin position="165"/>
        <end position="404"/>
    </location>
</feature>
<dbReference type="CDD" id="cd03249">
    <property type="entry name" value="ABC_MTABC3_MDL1_MDL2"/>
    <property type="match status" value="2"/>
</dbReference>
<evidence type="ECO:0000256" key="13">
    <source>
        <dbReference type="ARBA" id="ARBA00034018"/>
    </source>
</evidence>
<dbReference type="CDD" id="cd18577">
    <property type="entry name" value="ABC_6TM_Pgp_ABCB1_D1_like"/>
    <property type="match status" value="1"/>
</dbReference>